<feature type="compositionally biased region" description="Gly residues" evidence="1">
    <location>
        <begin position="121"/>
        <end position="131"/>
    </location>
</feature>
<feature type="region of interest" description="Disordered" evidence="1">
    <location>
        <begin position="33"/>
        <end position="52"/>
    </location>
</feature>
<dbReference type="Proteomes" id="UP001162483">
    <property type="component" value="Unassembled WGS sequence"/>
</dbReference>
<gene>
    <name evidence="2" type="ORF">SPARVUS_LOCUS2495084</name>
</gene>
<evidence type="ECO:0000313" key="2">
    <source>
        <dbReference type="EMBL" id="CAI9544521.1"/>
    </source>
</evidence>
<proteinExistence type="predicted"/>
<dbReference type="EMBL" id="CATNWA010003110">
    <property type="protein sequence ID" value="CAI9544521.1"/>
    <property type="molecule type" value="Genomic_DNA"/>
</dbReference>
<feature type="non-terminal residue" evidence="2">
    <location>
        <position position="1"/>
    </location>
</feature>
<reference evidence="2" key="1">
    <citation type="submission" date="2023-05" db="EMBL/GenBank/DDBJ databases">
        <authorList>
            <person name="Stuckert A."/>
        </authorList>
    </citation>
    <scope>NUCLEOTIDE SEQUENCE</scope>
</reference>
<comment type="caution">
    <text evidence="2">The sequence shown here is derived from an EMBL/GenBank/DDBJ whole genome shotgun (WGS) entry which is preliminary data.</text>
</comment>
<feature type="region of interest" description="Disordered" evidence="1">
    <location>
        <begin position="114"/>
        <end position="164"/>
    </location>
</feature>
<sequence length="164" mass="17479">SASGVLANCRSEPLVAESTHWPVLVLHPTKQVSPTTIGESIPDSTPPSRSGLRTLQTILNGQNVPPPGSGNWRDIKDWHIRLGTGQRHIRLGTGQRHIMLGTGQRHIMLGTGQRHIRLGTGPPGGAAGTGQQGEKRATGHQAEQRAPATKRSSGHQAIWQDSGL</sequence>
<organism evidence="2 3">
    <name type="scientific">Staurois parvus</name>
    <dbReference type="NCBI Taxonomy" id="386267"/>
    <lineage>
        <taxon>Eukaryota</taxon>
        <taxon>Metazoa</taxon>
        <taxon>Chordata</taxon>
        <taxon>Craniata</taxon>
        <taxon>Vertebrata</taxon>
        <taxon>Euteleostomi</taxon>
        <taxon>Amphibia</taxon>
        <taxon>Batrachia</taxon>
        <taxon>Anura</taxon>
        <taxon>Neobatrachia</taxon>
        <taxon>Ranoidea</taxon>
        <taxon>Ranidae</taxon>
        <taxon>Staurois</taxon>
    </lineage>
</organism>
<evidence type="ECO:0000256" key="1">
    <source>
        <dbReference type="SAM" id="MobiDB-lite"/>
    </source>
</evidence>
<name>A0ABN9BAE3_9NEOB</name>
<accession>A0ABN9BAE3</accession>
<protein>
    <submittedName>
        <fullName evidence="2">Uncharacterized protein</fullName>
    </submittedName>
</protein>
<keyword evidence="3" id="KW-1185">Reference proteome</keyword>
<evidence type="ECO:0000313" key="3">
    <source>
        <dbReference type="Proteomes" id="UP001162483"/>
    </source>
</evidence>